<accession>A0A917BJR6</accession>
<protein>
    <recommendedName>
        <fullName evidence="4">Glucans biosynthesis glucosyltransferase H</fullName>
    </recommendedName>
</protein>
<feature type="transmembrane region" description="Helical" evidence="12">
    <location>
        <begin position="59"/>
        <end position="80"/>
    </location>
</feature>
<feature type="transmembrane region" description="Helical" evidence="12">
    <location>
        <begin position="92"/>
        <end position="118"/>
    </location>
</feature>
<dbReference type="EMBL" id="BMCT01000001">
    <property type="protein sequence ID" value="GGF48517.1"/>
    <property type="molecule type" value="Genomic_DNA"/>
</dbReference>
<dbReference type="Proteomes" id="UP000606044">
    <property type="component" value="Unassembled WGS sequence"/>
</dbReference>
<dbReference type="NCBIfam" id="NF003956">
    <property type="entry name" value="PRK05454.1-3"/>
    <property type="match status" value="1"/>
</dbReference>
<feature type="transmembrane region" description="Helical" evidence="12">
    <location>
        <begin position="466"/>
        <end position="489"/>
    </location>
</feature>
<dbReference type="Pfam" id="PF13632">
    <property type="entry name" value="Glyco_trans_2_3"/>
    <property type="match status" value="1"/>
</dbReference>
<feature type="domain" description="Glycosyltransferase 2-like" evidence="13">
    <location>
        <begin position="242"/>
        <end position="435"/>
    </location>
</feature>
<evidence type="ECO:0000256" key="6">
    <source>
        <dbReference type="ARBA" id="ARBA00022519"/>
    </source>
</evidence>
<dbReference type="PANTHER" id="PTHR43867:SF5">
    <property type="entry name" value="GLUCANS BIOSYNTHESIS GLUCOSYLTRANSFERASE H"/>
    <property type="match status" value="1"/>
</dbReference>
<evidence type="ECO:0000256" key="9">
    <source>
        <dbReference type="ARBA" id="ARBA00022692"/>
    </source>
</evidence>
<dbReference type="InterPro" id="IPR050321">
    <property type="entry name" value="Glycosyltr_2/OpgH_subfam"/>
</dbReference>
<evidence type="ECO:0000256" key="11">
    <source>
        <dbReference type="ARBA" id="ARBA00023136"/>
    </source>
</evidence>
<evidence type="ECO:0000256" key="4">
    <source>
        <dbReference type="ARBA" id="ARBA00020585"/>
    </source>
</evidence>
<keyword evidence="6" id="KW-0997">Cell inner membrane</keyword>
<evidence type="ECO:0000256" key="7">
    <source>
        <dbReference type="ARBA" id="ARBA00022676"/>
    </source>
</evidence>
<comment type="pathway">
    <text evidence="2">Glycan metabolism; osmoregulated periplasmic glucan (OPG) biosynthesis.</text>
</comment>
<comment type="caution">
    <text evidence="14">The sequence shown here is derived from an EMBL/GenBank/DDBJ whole genome shotgun (WGS) entry which is preliminary data.</text>
</comment>
<dbReference type="RefSeq" id="WP_188575038.1">
    <property type="nucleotide sequence ID" value="NZ_BMCT01000001.1"/>
</dbReference>
<dbReference type="CDD" id="cd04191">
    <property type="entry name" value="Glucan_BSP_MdoH"/>
    <property type="match status" value="1"/>
</dbReference>
<name>A0A917BJR6_9HYPH</name>
<evidence type="ECO:0000259" key="13">
    <source>
        <dbReference type="Pfam" id="PF13632"/>
    </source>
</evidence>
<dbReference type="PANTHER" id="PTHR43867">
    <property type="entry name" value="CELLULOSE SYNTHASE CATALYTIC SUBUNIT A [UDP-FORMING]"/>
    <property type="match status" value="1"/>
</dbReference>
<reference evidence="14" key="2">
    <citation type="submission" date="2020-09" db="EMBL/GenBank/DDBJ databases">
        <authorList>
            <person name="Sun Q."/>
            <person name="Sedlacek I."/>
        </authorList>
    </citation>
    <scope>NUCLEOTIDE SEQUENCE</scope>
    <source>
        <strain evidence="14">CCM 7897</strain>
    </source>
</reference>
<evidence type="ECO:0000256" key="10">
    <source>
        <dbReference type="ARBA" id="ARBA00022989"/>
    </source>
</evidence>
<keyword evidence="10 12" id="KW-1133">Transmembrane helix</keyword>
<dbReference type="NCBIfam" id="NF003958">
    <property type="entry name" value="PRK05454.2-1"/>
    <property type="match status" value="1"/>
</dbReference>
<dbReference type="GO" id="GO:0005886">
    <property type="term" value="C:plasma membrane"/>
    <property type="evidence" value="ECO:0007669"/>
    <property type="project" value="UniProtKB-SubCell"/>
</dbReference>
<gene>
    <name evidence="14" type="primary">opgH</name>
    <name evidence="14" type="ORF">GCM10007301_04720</name>
</gene>
<evidence type="ECO:0000256" key="12">
    <source>
        <dbReference type="SAM" id="Phobius"/>
    </source>
</evidence>
<dbReference type="AlphaFoldDB" id="A0A917BJR6"/>
<reference evidence="14" key="1">
    <citation type="journal article" date="2014" name="Int. J. Syst. Evol. Microbiol.">
        <title>Complete genome sequence of Corynebacterium casei LMG S-19264T (=DSM 44701T), isolated from a smear-ripened cheese.</title>
        <authorList>
            <consortium name="US DOE Joint Genome Institute (JGI-PGF)"/>
            <person name="Walter F."/>
            <person name="Albersmeier A."/>
            <person name="Kalinowski J."/>
            <person name="Ruckert C."/>
        </authorList>
    </citation>
    <scope>NUCLEOTIDE SEQUENCE</scope>
    <source>
        <strain evidence="14">CCM 7897</strain>
    </source>
</reference>
<evidence type="ECO:0000313" key="15">
    <source>
        <dbReference type="Proteomes" id="UP000606044"/>
    </source>
</evidence>
<dbReference type="InterPro" id="IPR029044">
    <property type="entry name" value="Nucleotide-diphossugar_trans"/>
</dbReference>
<evidence type="ECO:0000256" key="3">
    <source>
        <dbReference type="ARBA" id="ARBA00009337"/>
    </source>
</evidence>
<dbReference type="Gene3D" id="3.90.550.10">
    <property type="entry name" value="Spore Coat Polysaccharide Biosynthesis Protein SpsA, Chain A"/>
    <property type="match status" value="1"/>
</dbReference>
<organism evidence="14 15">
    <name type="scientific">Azorhizobium oxalatiphilum</name>
    <dbReference type="NCBI Taxonomy" id="980631"/>
    <lineage>
        <taxon>Bacteria</taxon>
        <taxon>Pseudomonadati</taxon>
        <taxon>Pseudomonadota</taxon>
        <taxon>Alphaproteobacteria</taxon>
        <taxon>Hyphomicrobiales</taxon>
        <taxon>Xanthobacteraceae</taxon>
        <taxon>Azorhizobium</taxon>
    </lineage>
</organism>
<keyword evidence="8" id="KW-0808">Transferase</keyword>
<feature type="transmembrane region" description="Helical" evidence="12">
    <location>
        <begin position="567"/>
        <end position="595"/>
    </location>
</feature>
<dbReference type="NCBIfam" id="NF003962">
    <property type="entry name" value="PRK05454.2-5"/>
    <property type="match status" value="1"/>
</dbReference>
<sequence length="725" mass="77282">MERPDLTIGTTPVPPALGATGAFLPPEAPLAMPVQSLRQAPRRERRPDTQPTALFLRRLFVMGGAFAMTVVAAWQMYLVLSVGGLTVLEGVVLGIFVVLFAWIAFSCTSAIGGAIAMLGKGGALGIDPSAPLPQVSKRVALLMPTYNEPPGRVLAGLQATYESLRDTGQAEHFDVFILADTTDPDIWVAEEAGVLALRERIAAGGAGAERIFYRRRPKNIDRKAGNIGEWVTRFGGAYESMIVLDADSVMTGDAIVRLAAAMEANPGVGLIQTLPVIIGGRTLFARVQQFAGRMYGPLLAHGLAWWHGADSNYWGHNAIIRTQAFAGEAGLPHLKGRTPFGGHILSHDFVEAALIRRGGWGVHMVPSLEGSFEEGPPSITDLAIRDRRWCQGNLQHAAVLPTRGLAFASRVHLLTGIGSYITSPLWLCMLLVGLAISVQARFIPPDYFPRGASLFPSWPAQDPVRAAYVFVGTMVVLLIPKFIAFLITAFSRRRRGFGGGFAALGGLLVETLISGLAAPILMVVQSGGVAGILMGKDAGWQPQQRDDGSVPLKDTIRRYWKETALGLVLAGAALLIAVELFYWMLPVILGLVLAIPIASLTAKRSWGTSFAKLGLLRIPEEKAPPAVLERARALVAELATQGAVSEAASRLAHDPALLAAHRASLPYGGQRLKGDVSVDRLVGLAKAEDATTLEEALSHLSAREKAAVLGDAAGLERMIALARAA</sequence>
<keyword evidence="5" id="KW-1003">Cell membrane</keyword>
<keyword evidence="11 12" id="KW-0472">Membrane</keyword>
<proteinExistence type="inferred from homology"/>
<evidence type="ECO:0000256" key="8">
    <source>
        <dbReference type="ARBA" id="ARBA00022679"/>
    </source>
</evidence>
<evidence type="ECO:0000256" key="1">
    <source>
        <dbReference type="ARBA" id="ARBA00004429"/>
    </source>
</evidence>
<keyword evidence="7" id="KW-0328">Glycosyltransferase</keyword>
<evidence type="ECO:0000256" key="5">
    <source>
        <dbReference type="ARBA" id="ARBA00022475"/>
    </source>
</evidence>
<comment type="subcellular location">
    <subcellularLocation>
        <location evidence="1">Cell inner membrane</location>
        <topology evidence="1">Multi-pass membrane protein</topology>
    </subcellularLocation>
</comment>
<evidence type="ECO:0000256" key="2">
    <source>
        <dbReference type="ARBA" id="ARBA00005001"/>
    </source>
</evidence>
<keyword evidence="15" id="KW-1185">Reference proteome</keyword>
<dbReference type="GO" id="GO:0016758">
    <property type="term" value="F:hexosyltransferase activity"/>
    <property type="evidence" value="ECO:0007669"/>
    <property type="project" value="TreeGrafter"/>
</dbReference>
<evidence type="ECO:0000313" key="14">
    <source>
        <dbReference type="EMBL" id="GGF48517.1"/>
    </source>
</evidence>
<dbReference type="InterPro" id="IPR001173">
    <property type="entry name" value="Glyco_trans_2-like"/>
</dbReference>
<feature type="transmembrane region" description="Helical" evidence="12">
    <location>
        <begin position="413"/>
        <end position="436"/>
    </location>
</feature>
<keyword evidence="9 12" id="KW-0812">Transmembrane</keyword>
<dbReference type="SUPFAM" id="SSF53448">
    <property type="entry name" value="Nucleotide-diphospho-sugar transferases"/>
    <property type="match status" value="1"/>
</dbReference>
<comment type="similarity">
    <text evidence="3">Belongs to the glycosyltransferase 2 family. OpgH subfamily.</text>
</comment>
<feature type="transmembrane region" description="Helical" evidence="12">
    <location>
        <begin position="501"/>
        <end position="524"/>
    </location>
</feature>